<evidence type="ECO:0000256" key="1">
    <source>
        <dbReference type="SAM" id="SignalP"/>
    </source>
</evidence>
<gene>
    <name evidence="2" type="ORF">GGR48_001957</name>
</gene>
<reference evidence="2 3" key="1">
    <citation type="submission" date="2020-08" db="EMBL/GenBank/DDBJ databases">
        <title>Genomic Encyclopedia of Type Strains, Phase IV (KMG-IV): sequencing the most valuable type-strain genomes for metagenomic binning, comparative biology and taxonomic classification.</title>
        <authorList>
            <person name="Goeker M."/>
        </authorList>
    </citation>
    <scope>NUCLEOTIDE SEQUENCE [LARGE SCALE GENOMIC DNA]</scope>
    <source>
        <strain evidence="2 3">DSM 19512</strain>
    </source>
</reference>
<accession>A0A7W6AB99</accession>
<keyword evidence="3" id="KW-1185">Reference proteome</keyword>
<comment type="caution">
    <text evidence="2">The sequence shown here is derived from an EMBL/GenBank/DDBJ whole genome shotgun (WGS) entry which is preliminary data.</text>
</comment>
<dbReference type="AlphaFoldDB" id="A0A7W6AB99"/>
<dbReference type="Proteomes" id="UP000538670">
    <property type="component" value="Unassembled WGS sequence"/>
</dbReference>
<dbReference type="RefSeq" id="WP_183951699.1">
    <property type="nucleotide sequence ID" value="NZ_JACIDH010000007.1"/>
</dbReference>
<organism evidence="2 3">
    <name type="scientific">Sphingomonas pseudosanguinis</name>
    <dbReference type="NCBI Taxonomy" id="413712"/>
    <lineage>
        <taxon>Bacteria</taxon>
        <taxon>Pseudomonadati</taxon>
        <taxon>Pseudomonadota</taxon>
        <taxon>Alphaproteobacteria</taxon>
        <taxon>Sphingomonadales</taxon>
        <taxon>Sphingomonadaceae</taxon>
        <taxon>Sphingomonas</taxon>
    </lineage>
</organism>
<name>A0A7W6AB99_9SPHN</name>
<evidence type="ECO:0000313" key="2">
    <source>
        <dbReference type="EMBL" id="MBB3879530.1"/>
    </source>
</evidence>
<protein>
    <submittedName>
        <fullName evidence="2">Uncharacterized protein</fullName>
    </submittedName>
</protein>
<proteinExistence type="predicted"/>
<keyword evidence="1" id="KW-0732">Signal</keyword>
<sequence length="94" mass="10621">MTLSGPVVRTLALIFSVFLLTAATPPIPDVLKPYIKGDRFDPGDYKWMKGRFPDATPEEKAQDKQVRDWLKAPIWMPLPRRVQNFAGSALLIPN</sequence>
<feature type="signal peptide" evidence="1">
    <location>
        <begin position="1"/>
        <end position="22"/>
    </location>
</feature>
<evidence type="ECO:0000313" key="3">
    <source>
        <dbReference type="Proteomes" id="UP000538670"/>
    </source>
</evidence>
<dbReference type="EMBL" id="JACIDH010000007">
    <property type="protein sequence ID" value="MBB3879530.1"/>
    <property type="molecule type" value="Genomic_DNA"/>
</dbReference>
<feature type="chain" id="PRO_5031143946" evidence="1">
    <location>
        <begin position="23"/>
        <end position="94"/>
    </location>
</feature>